<organism evidence="3 4">
    <name type="scientific">Sphingobium limneticum</name>
    <dbReference type="NCBI Taxonomy" id="1007511"/>
    <lineage>
        <taxon>Bacteria</taxon>
        <taxon>Pseudomonadati</taxon>
        <taxon>Pseudomonadota</taxon>
        <taxon>Alphaproteobacteria</taxon>
        <taxon>Sphingomonadales</taxon>
        <taxon>Sphingomonadaceae</taxon>
        <taxon>Sphingobium</taxon>
    </lineage>
</organism>
<comment type="caution">
    <text evidence="3">The sequence shown here is derived from an EMBL/GenBank/DDBJ whole genome shotgun (WGS) entry which is preliminary data.</text>
</comment>
<dbReference type="Proteomes" id="UP000325933">
    <property type="component" value="Unassembled WGS sequence"/>
</dbReference>
<dbReference type="Pfam" id="PF07883">
    <property type="entry name" value="Cupin_2"/>
    <property type="match status" value="1"/>
</dbReference>
<evidence type="ECO:0000313" key="3">
    <source>
        <dbReference type="EMBL" id="KAA9024422.1"/>
    </source>
</evidence>
<dbReference type="Gene3D" id="2.60.120.10">
    <property type="entry name" value="Jelly Rolls"/>
    <property type="match status" value="1"/>
</dbReference>
<dbReference type="Proteomes" id="UP000326364">
    <property type="component" value="Unassembled WGS sequence"/>
</dbReference>
<sequence length="189" mass="20676">MDFASVRRIVTGHDASGRAIIQEDAPVQRVQRVGGDIGPMFHEVWNTQATPAPIDADSFEPAEQGIILAAPKNGTRIRVLDIPPEGEGIRTMTPEEARAHFAEVGAHDASAHHGEGSRHALMHRTETIDYGIVVEGELVLIMDEGETTVRAGDIVIQRGTNHGWSNRSDRNCRIVFILIDGAFDAELKR</sequence>
<evidence type="ECO:0000259" key="1">
    <source>
        <dbReference type="Pfam" id="PF07883"/>
    </source>
</evidence>
<dbReference type="Gene3D" id="2.20.70.150">
    <property type="match status" value="1"/>
</dbReference>
<protein>
    <submittedName>
        <fullName evidence="3">Cupin domain-containing protein</fullName>
    </submittedName>
</protein>
<dbReference type="InterPro" id="IPR011051">
    <property type="entry name" value="RmlC_Cupin_sf"/>
</dbReference>
<accession>A0A5J5HR80</accession>
<evidence type="ECO:0000313" key="2">
    <source>
        <dbReference type="EMBL" id="KAA9011791.1"/>
    </source>
</evidence>
<reference evidence="4 5" key="1">
    <citation type="submission" date="2019-09" db="EMBL/GenBank/DDBJ databases">
        <authorList>
            <person name="Feng G."/>
        </authorList>
    </citation>
    <scope>NUCLEOTIDE SEQUENCE [LARGE SCALE GENOMIC DNA]</scope>
    <source>
        <strain evidence="3 4">KACC 19283</strain>
        <strain evidence="2 5">KACC 19284</strain>
    </source>
</reference>
<dbReference type="SUPFAM" id="SSF51182">
    <property type="entry name" value="RmlC-like cupins"/>
    <property type="match status" value="1"/>
</dbReference>
<evidence type="ECO:0000313" key="4">
    <source>
        <dbReference type="Proteomes" id="UP000325933"/>
    </source>
</evidence>
<dbReference type="RefSeq" id="WP_120252868.1">
    <property type="nucleotide sequence ID" value="NZ_JBNNIY010000034.1"/>
</dbReference>
<dbReference type="EMBL" id="VYQA01000027">
    <property type="protein sequence ID" value="KAA9024422.1"/>
    <property type="molecule type" value="Genomic_DNA"/>
</dbReference>
<proteinExistence type="predicted"/>
<feature type="domain" description="Cupin type-2" evidence="1">
    <location>
        <begin position="118"/>
        <end position="177"/>
    </location>
</feature>
<name>A0A5J5HR80_9SPHN</name>
<dbReference type="AlphaFoldDB" id="A0A5J5HR80"/>
<dbReference type="InterPro" id="IPR014710">
    <property type="entry name" value="RmlC-like_jellyroll"/>
</dbReference>
<gene>
    <name evidence="3" type="ORF">F4U95_22145</name>
    <name evidence="2" type="ORF">F4U96_22215</name>
</gene>
<keyword evidence="5" id="KW-1185">Reference proteome</keyword>
<dbReference type="CDD" id="cd02231">
    <property type="entry name" value="cupin_BLL6423-like"/>
    <property type="match status" value="1"/>
</dbReference>
<dbReference type="InterPro" id="IPR013096">
    <property type="entry name" value="Cupin_2"/>
</dbReference>
<dbReference type="EMBL" id="VYQB01000028">
    <property type="protein sequence ID" value="KAA9011791.1"/>
    <property type="molecule type" value="Genomic_DNA"/>
</dbReference>
<dbReference type="PANTHER" id="PTHR36156">
    <property type="entry name" value="SLR2101 PROTEIN"/>
    <property type="match status" value="1"/>
</dbReference>
<dbReference type="PANTHER" id="PTHR36156:SF2">
    <property type="entry name" value="CUPIN TYPE-2 DOMAIN-CONTAINING PROTEIN"/>
    <property type="match status" value="1"/>
</dbReference>
<dbReference type="InterPro" id="IPR047142">
    <property type="entry name" value="OryJ/VirC-like"/>
</dbReference>
<evidence type="ECO:0000313" key="5">
    <source>
        <dbReference type="Proteomes" id="UP000326364"/>
    </source>
</evidence>